<protein>
    <submittedName>
        <fullName evidence="2">Uncharacterized protein</fullName>
    </submittedName>
</protein>
<comment type="caution">
    <text evidence="2">The sequence shown here is derived from an EMBL/GenBank/DDBJ whole genome shotgun (WGS) entry which is preliminary data.</text>
</comment>
<gene>
    <name evidence="2" type="ORF">NPX13_g5057</name>
</gene>
<evidence type="ECO:0000313" key="2">
    <source>
        <dbReference type="EMBL" id="KAJ3572428.1"/>
    </source>
</evidence>
<sequence length="93" mass="9530">MAPPPPRPTPPPMTLSKPMAISKAISQESLNAPGGAPLMARSVSGQSNASLPPRPATSLSNASSIEDLLGAAGPRKGPKKTRKSGRYVDVMAK</sequence>
<dbReference type="EMBL" id="JANPWZ010000766">
    <property type="protein sequence ID" value="KAJ3572428.1"/>
    <property type="molecule type" value="Genomic_DNA"/>
</dbReference>
<name>A0A9W8TNI4_9PEZI</name>
<feature type="region of interest" description="Disordered" evidence="1">
    <location>
        <begin position="30"/>
        <end position="93"/>
    </location>
</feature>
<evidence type="ECO:0000256" key="1">
    <source>
        <dbReference type="SAM" id="MobiDB-lite"/>
    </source>
</evidence>
<feature type="compositionally biased region" description="Basic residues" evidence="1">
    <location>
        <begin position="76"/>
        <end position="85"/>
    </location>
</feature>
<dbReference type="Proteomes" id="UP001148614">
    <property type="component" value="Unassembled WGS sequence"/>
</dbReference>
<accession>A0A9W8TNI4</accession>
<dbReference type="VEuPathDB" id="FungiDB:F4678DRAFT_413327"/>
<reference evidence="2" key="1">
    <citation type="submission" date="2022-07" db="EMBL/GenBank/DDBJ databases">
        <title>Genome Sequence of Xylaria arbuscula.</title>
        <authorList>
            <person name="Buettner E."/>
        </authorList>
    </citation>
    <scope>NUCLEOTIDE SEQUENCE</scope>
    <source>
        <strain evidence="2">VT107</strain>
    </source>
</reference>
<evidence type="ECO:0000313" key="3">
    <source>
        <dbReference type="Proteomes" id="UP001148614"/>
    </source>
</evidence>
<proteinExistence type="predicted"/>
<keyword evidence="3" id="KW-1185">Reference proteome</keyword>
<dbReference type="AlphaFoldDB" id="A0A9W8TNI4"/>
<organism evidence="2 3">
    <name type="scientific">Xylaria arbuscula</name>
    <dbReference type="NCBI Taxonomy" id="114810"/>
    <lineage>
        <taxon>Eukaryota</taxon>
        <taxon>Fungi</taxon>
        <taxon>Dikarya</taxon>
        <taxon>Ascomycota</taxon>
        <taxon>Pezizomycotina</taxon>
        <taxon>Sordariomycetes</taxon>
        <taxon>Xylariomycetidae</taxon>
        <taxon>Xylariales</taxon>
        <taxon>Xylariaceae</taxon>
        <taxon>Xylaria</taxon>
    </lineage>
</organism>